<dbReference type="EMBL" id="KN838644">
    <property type="protein sequence ID" value="KIJ99596.1"/>
    <property type="molecule type" value="Genomic_DNA"/>
</dbReference>
<comment type="catalytic activity">
    <reaction evidence="7">
        <text>myo-inositol(out) + H(+)(out) = myo-inositol(in) + H(+)(in)</text>
        <dbReference type="Rhea" id="RHEA:60364"/>
        <dbReference type="ChEBI" id="CHEBI:15378"/>
        <dbReference type="ChEBI" id="CHEBI:17268"/>
    </reaction>
</comment>
<dbReference type="InterPro" id="IPR020846">
    <property type="entry name" value="MFS_dom"/>
</dbReference>
<evidence type="ECO:0000256" key="7">
    <source>
        <dbReference type="ARBA" id="ARBA00049119"/>
    </source>
</evidence>
<evidence type="ECO:0000256" key="5">
    <source>
        <dbReference type="ARBA" id="ARBA00022989"/>
    </source>
</evidence>
<feature type="transmembrane region" description="Helical" evidence="8">
    <location>
        <begin position="360"/>
        <end position="384"/>
    </location>
</feature>
<dbReference type="PRINTS" id="PR00171">
    <property type="entry name" value="SUGRTRNSPORT"/>
</dbReference>
<keyword evidence="5 8" id="KW-1133">Transmembrane helix</keyword>
<dbReference type="PANTHER" id="PTHR23503">
    <property type="entry name" value="SOLUTE CARRIER FAMILY 2"/>
    <property type="match status" value="1"/>
</dbReference>
<evidence type="ECO:0000256" key="2">
    <source>
        <dbReference type="ARBA" id="ARBA00010992"/>
    </source>
</evidence>
<feature type="transmembrane region" description="Helical" evidence="8">
    <location>
        <begin position="127"/>
        <end position="144"/>
    </location>
</feature>
<dbReference type="InterPro" id="IPR036259">
    <property type="entry name" value="MFS_trans_sf"/>
</dbReference>
<evidence type="ECO:0000256" key="4">
    <source>
        <dbReference type="ARBA" id="ARBA00022692"/>
    </source>
</evidence>
<dbReference type="PROSITE" id="PS50850">
    <property type="entry name" value="MFS"/>
    <property type="match status" value="1"/>
</dbReference>
<evidence type="ECO:0000313" key="11">
    <source>
        <dbReference type="Proteomes" id="UP000054477"/>
    </source>
</evidence>
<dbReference type="AlphaFoldDB" id="A0A0C9XPP9"/>
<dbReference type="Proteomes" id="UP000054477">
    <property type="component" value="Unassembled WGS sequence"/>
</dbReference>
<dbReference type="InterPro" id="IPR045263">
    <property type="entry name" value="GLUT"/>
</dbReference>
<name>A0A0C9XPP9_9AGAR</name>
<evidence type="ECO:0000313" key="10">
    <source>
        <dbReference type="EMBL" id="KIJ99596.1"/>
    </source>
</evidence>
<keyword evidence="4 8" id="KW-0812">Transmembrane</keyword>
<feature type="transmembrane region" description="Helical" evidence="8">
    <location>
        <begin position="304"/>
        <end position="327"/>
    </location>
</feature>
<feature type="transmembrane region" description="Helical" evidence="8">
    <location>
        <begin position="186"/>
        <end position="206"/>
    </location>
</feature>
<dbReference type="GO" id="GO:0016020">
    <property type="term" value="C:membrane"/>
    <property type="evidence" value="ECO:0007669"/>
    <property type="project" value="UniProtKB-SubCell"/>
</dbReference>
<dbReference type="Pfam" id="PF00083">
    <property type="entry name" value="Sugar_tr"/>
    <property type="match status" value="1"/>
</dbReference>
<feature type="transmembrane region" description="Helical" evidence="8">
    <location>
        <begin position="12"/>
        <end position="30"/>
    </location>
</feature>
<gene>
    <name evidence="10" type="ORF">K443DRAFT_679860</name>
</gene>
<evidence type="ECO:0000256" key="6">
    <source>
        <dbReference type="ARBA" id="ARBA00023136"/>
    </source>
</evidence>
<dbReference type="OrthoDB" id="4540492at2759"/>
<evidence type="ECO:0000256" key="8">
    <source>
        <dbReference type="SAM" id="Phobius"/>
    </source>
</evidence>
<feature type="transmembrane region" description="Helical" evidence="8">
    <location>
        <begin position="66"/>
        <end position="89"/>
    </location>
</feature>
<dbReference type="InterPro" id="IPR005828">
    <property type="entry name" value="MFS_sugar_transport-like"/>
</dbReference>
<dbReference type="PANTHER" id="PTHR23503:SF8">
    <property type="entry name" value="FACILITATED GLUCOSE TRANSPORTER PROTEIN 1"/>
    <property type="match status" value="1"/>
</dbReference>
<sequence length="455" mass="49156">MANTDVSFTKYGWSSCLWILVIAFQYGYHISALNQIQAVLTCKITNPNLFLPLEYAPTTCIPMSDFIFSFVTAIFTVGGLAGSLVANLIMDRWGRKGASKICAVLMAGGSGLFGISGSVISLLLGRFLVGVGSGIGLCVGPIFLAEIAPAQISGSVGVLTQLGIVLGIMVTQMVGIRFATPSGWRLVFLLSCSLSLLQILTSPLMVESPTWLLKRRHFDDYHKAVSKLWGRKPPVELEESLLEEAQQSDDNHIPNVDVPQLFAFRELRRPLIIVSLAMLSQQVSGINAVLYYSNDILAKSLPEFGPYVSLGITVVNVLMTFPPIVLIEKMGRKPLLTISTLGALASLICIGFGLNMGSVSLSSVAILTFVMSFAIGLGPIPFVMIPDVSPAHAVSAISSVALSLNWIANFIVGLVFLPLRNFLAGGDMLKEGRIFYVFVVLLFSSTFMLSRMYRG</sequence>
<dbReference type="Gene3D" id="1.20.1250.20">
    <property type="entry name" value="MFS general substrate transporter like domains"/>
    <property type="match status" value="1"/>
</dbReference>
<dbReference type="HOGENOM" id="CLU_001265_30_5_1"/>
<proteinExistence type="inferred from homology"/>
<feature type="transmembrane region" description="Helical" evidence="8">
    <location>
        <begin position="396"/>
        <end position="419"/>
    </location>
</feature>
<evidence type="ECO:0000259" key="9">
    <source>
        <dbReference type="PROSITE" id="PS50850"/>
    </source>
</evidence>
<comment type="similarity">
    <text evidence="2">Belongs to the major facilitator superfamily. Sugar transporter (TC 2.A.1.1) family.</text>
</comment>
<dbReference type="GO" id="GO:0015149">
    <property type="term" value="F:hexose transmembrane transporter activity"/>
    <property type="evidence" value="ECO:0007669"/>
    <property type="project" value="TreeGrafter"/>
</dbReference>
<keyword evidence="11" id="KW-1185">Reference proteome</keyword>
<organism evidence="10 11">
    <name type="scientific">Laccaria amethystina LaAM-08-1</name>
    <dbReference type="NCBI Taxonomy" id="1095629"/>
    <lineage>
        <taxon>Eukaryota</taxon>
        <taxon>Fungi</taxon>
        <taxon>Dikarya</taxon>
        <taxon>Basidiomycota</taxon>
        <taxon>Agaricomycotina</taxon>
        <taxon>Agaricomycetes</taxon>
        <taxon>Agaricomycetidae</taxon>
        <taxon>Agaricales</taxon>
        <taxon>Agaricineae</taxon>
        <taxon>Hydnangiaceae</taxon>
        <taxon>Laccaria</taxon>
    </lineage>
</organism>
<protein>
    <submittedName>
        <fullName evidence="10">Unplaced genomic scaffold K443scaffold_109, whole genome shotgun sequence</fullName>
    </submittedName>
</protein>
<feature type="transmembrane region" description="Helical" evidence="8">
    <location>
        <begin position="434"/>
        <end position="453"/>
    </location>
</feature>
<dbReference type="InterPro" id="IPR003663">
    <property type="entry name" value="Sugar/inositol_transpt"/>
</dbReference>
<feature type="transmembrane region" description="Helical" evidence="8">
    <location>
        <begin position="101"/>
        <end position="121"/>
    </location>
</feature>
<dbReference type="STRING" id="1095629.A0A0C9XPP9"/>
<dbReference type="SUPFAM" id="SSF103473">
    <property type="entry name" value="MFS general substrate transporter"/>
    <property type="match status" value="1"/>
</dbReference>
<feature type="transmembrane region" description="Helical" evidence="8">
    <location>
        <begin position="156"/>
        <end position="180"/>
    </location>
</feature>
<reference evidence="11" key="2">
    <citation type="submission" date="2015-01" db="EMBL/GenBank/DDBJ databases">
        <title>Evolutionary Origins and Diversification of the Mycorrhizal Mutualists.</title>
        <authorList>
            <consortium name="DOE Joint Genome Institute"/>
            <consortium name="Mycorrhizal Genomics Consortium"/>
            <person name="Kohler A."/>
            <person name="Kuo A."/>
            <person name="Nagy L.G."/>
            <person name="Floudas D."/>
            <person name="Copeland A."/>
            <person name="Barry K.W."/>
            <person name="Cichocki N."/>
            <person name="Veneault-Fourrey C."/>
            <person name="LaButti K."/>
            <person name="Lindquist E.A."/>
            <person name="Lipzen A."/>
            <person name="Lundell T."/>
            <person name="Morin E."/>
            <person name="Murat C."/>
            <person name="Riley R."/>
            <person name="Ohm R."/>
            <person name="Sun H."/>
            <person name="Tunlid A."/>
            <person name="Henrissat B."/>
            <person name="Grigoriev I.V."/>
            <person name="Hibbett D.S."/>
            <person name="Martin F."/>
        </authorList>
    </citation>
    <scope>NUCLEOTIDE SEQUENCE [LARGE SCALE GENOMIC DNA]</scope>
    <source>
        <strain evidence="11">LaAM-08-1</strain>
    </source>
</reference>
<feature type="transmembrane region" description="Helical" evidence="8">
    <location>
        <begin position="334"/>
        <end position="354"/>
    </location>
</feature>
<keyword evidence="6 8" id="KW-0472">Membrane</keyword>
<feature type="transmembrane region" description="Helical" evidence="8">
    <location>
        <begin position="271"/>
        <end position="292"/>
    </location>
</feature>
<evidence type="ECO:0000256" key="1">
    <source>
        <dbReference type="ARBA" id="ARBA00004141"/>
    </source>
</evidence>
<accession>A0A0C9XPP9</accession>
<keyword evidence="3" id="KW-0813">Transport</keyword>
<feature type="domain" description="Major facilitator superfamily (MFS) profile" evidence="9">
    <location>
        <begin position="15"/>
        <end position="455"/>
    </location>
</feature>
<reference evidence="10 11" key="1">
    <citation type="submission" date="2014-04" db="EMBL/GenBank/DDBJ databases">
        <authorList>
            <consortium name="DOE Joint Genome Institute"/>
            <person name="Kuo A."/>
            <person name="Kohler A."/>
            <person name="Nagy L.G."/>
            <person name="Floudas D."/>
            <person name="Copeland A."/>
            <person name="Barry K.W."/>
            <person name="Cichocki N."/>
            <person name="Veneault-Fourrey C."/>
            <person name="LaButti K."/>
            <person name="Lindquist E.A."/>
            <person name="Lipzen A."/>
            <person name="Lundell T."/>
            <person name="Morin E."/>
            <person name="Murat C."/>
            <person name="Sun H."/>
            <person name="Tunlid A."/>
            <person name="Henrissat B."/>
            <person name="Grigoriev I.V."/>
            <person name="Hibbett D.S."/>
            <person name="Martin F."/>
            <person name="Nordberg H.P."/>
            <person name="Cantor M.N."/>
            <person name="Hua S.X."/>
        </authorList>
    </citation>
    <scope>NUCLEOTIDE SEQUENCE [LARGE SCALE GENOMIC DNA]</scope>
    <source>
        <strain evidence="10 11">LaAM-08-1</strain>
    </source>
</reference>
<evidence type="ECO:0000256" key="3">
    <source>
        <dbReference type="ARBA" id="ARBA00022448"/>
    </source>
</evidence>
<comment type="subcellular location">
    <subcellularLocation>
        <location evidence="1">Membrane</location>
        <topology evidence="1">Multi-pass membrane protein</topology>
    </subcellularLocation>
</comment>